<name>A0A561QB16_9HYPH</name>
<keyword evidence="3" id="KW-1185">Reference proteome</keyword>
<accession>A0A561QB16</accession>
<dbReference type="AlphaFoldDB" id="A0A561QB16"/>
<dbReference type="SUPFAM" id="SSF51430">
    <property type="entry name" value="NAD(P)-linked oxidoreductase"/>
    <property type="match status" value="1"/>
</dbReference>
<dbReference type="CDD" id="cd19095">
    <property type="entry name" value="AKR_PA4992-like"/>
    <property type="match status" value="1"/>
</dbReference>
<proteinExistence type="predicted"/>
<evidence type="ECO:0000259" key="1">
    <source>
        <dbReference type="Pfam" id="PF00248"/>
    </source>
</evidence>
<organism evidence="2 3">
    <name type="scientific">Neorhizobium alkalisoli</name>
    <dbReference type="NCBI Taxonomy" id="528178"/>
    <lineage>
        <taxon>Bacteria</taxon>
        <taxon>Pseudomonadati</taxon>
        <taxon>Pseudomonadota</taxon>
        <taxon>Alphaproteobacteria</taxon>
        <taxon>Hyphomicrobiales</taxon>
        <taxon>Rhizobiaceae</taxon>
        <taxon>Rhizobium/Agrobacterium group</taxon>
        <taxon>Neorhizobium</taxon>
    </lineage>
</organism>
<dbReference type="PANTHER" id="PTHR43312:SF1">
    <property type="entry name" value="NADP-DEPENDENT OXIDOREDUCTASE DOMAIN-CONTAINING PROTEIN"/>
    <property type="match status" value="1"/>
</dbReference>
<dbReference type="Proteomes" id="UP000320653">
    <property type="component" value="Unassembled WGS sequence"/>
</dbReference>
<gene>
    <name evidence="2" type="ORF">FHW37_11152</name>
</gene>
<dbReference type="Pfam" id="PF00248">
    <property type="entry name" value="Aldo_ket_red"/>
    <property type="match status" value="1"/>
</dbReference>
<reference evidence="2 3" key="1">
    <citation type="submission" date="2019-06" db="EMBL/GenBank/DDBJ databases">
        <title>Sorghum-associated microbial communities from plants grown in Nebraska, USA.</title>
        <authorList>
            <person name="Schachtman D."/>
        </authorList>
    </citation>
    <scope>NUCLEOTIDE SEQUENCE [LARGE SCALE GENOMIC DNA]</scope>
    <source>
        <strain evidence="2 3">1225</strain>
    </source>
</reference>
<sequence length="281" mass="30613">MTGSASVNRLIERIIPSSGESIPLVGCGTWQTFDVGSSPNELEGPSSVIGALVEGGGKLIDSSPMYGQAERVTGEILSRSGLRGKTFLATKVWTRGKESGIDQMSRSFELLKTDIIDLMQVHNLLDWQVHLPTLKEWKAQGRIRYLGVTHYTDSAHSDLEAAIRTGEFDFVQLNYSVADRAAEKRLLPAAKDLGVAVLVNRPFGEGSLIRRLARMPLPDFARELGTQTWPQLALRYVISHPAVTCAIPATSSSEHMRDNMRAASLPELSSAQKSELLAAIG</sequence>
<dbReference type="InterPro" id="IPR036812">
    <property type="entry name" value="NAD(P)_OxRdtase_dom_sf"/>
</dbReference>
<dbReference type="PANTHER" id="PTHR43312">
    <property type="entry name" value="D-THREO-ALDOSE 1-DEHYDROGENASE"/>
    <property type="match status" value="1"/>
</dbReference>
<protein>
    <submittedName>
        <fullName evidence="2">Diketogulonate reductase-like aldo/keto reductase</fullName>
    </submittedName>
</protein>
<evidence type="ECO:0000313" key="2">
    <source>
        <dbReference type="EMBL" id="TWF47549.1"/>
    </source>
</evidence>
<dbReference type="InterPro" id="IPR053135">
    <property type="entry name" value="AKR2_Oxidoreductase"/>
</dbReference>
<evidence type="ECO:0000313" key="3">
    <source>
        <dbReference type="Proteomes" id="UP000320653"/>
    </source>
</evidence>
<dbReference type="EMBL" id="VIWP01000011">
    <property type="protein sequence ID" value="TWF47549.1"/>
    <property type="molecule type" value="Genomic_DNA"/>
</dbReference>
<dbReference type="Gene3D" id="3.20.20.100">
    <property type="entry name" value="NADP-dependent oxidoreductase domain"/>
    <property type="match status" value="1"/>
</dbReference>
<comment type="caution">
    <text evidence="2">The sequence shown here is derived from an EMBL/GenBank/DDBJ whole genome shotgun (WGS) entry which is preliminary data.</text>
</comment>
<dbReference type="RefSeq" id="WP_246690952.1">
    <property type="nucleotide sequence ID" value="NZ_VIWP01000011.1"/>
</dbReference>
<dbReference type="InterPro" id="IPR023210">
    <property type="entry name" value="NADP_OxRdtase_dom"/>
</dbReference>
<feature type="domain" description="NADP-dependent oxidoreductase" evidence="1">
    <location>
        <begin position="25"/>
        <end position="275"/>
    </location>
</feature>